<name>A0A6G1C341_9ORYZ</name>
<evidence type="ECO:0000313" key="3">
    <source>
        <dbReference type="Proteomes" id="UP000479710"/>
    </source>
</evidence>
<feature type="region of interest" description="Disordered" evidence="1">
    <location>
        <begin position="1"/>
        <end position="94"/>
    </location>
</feature>
<dbReference type="EMBL" id="SPHZ02000011">
    <property type="protein sequence ID" value="KAF0894254.1"/>
    <property type="molecule type" value="Genomic_DNA"/>
</dbReference>
<comment type="caution">
    <text evidence="2">The sequence shown here is derived from an EMBL/GenBank/DDBJ whole genome shotgun (WGS) entry which is preliminary data.</text>
</comment>
<organism evidence="2 3">
    <name type="scientific">Oryza meyeriana var. granulata</name>
    <dbReference type="NCBI Taxonomy" id="110450"/>
    <lineage>
        <taxon>Eukaryota</taxon>
        <taxon>Viridiplantae</taxon>
        <taxon>Streptophyta</taxon>
        <taxon>Embryophyta</taxon>
        <taxon>Tracheophyta</taxon>
        <taxon>Spermatophyta</taxon>
        <taxon>Magnoliopsida</taxon>
        <taxon>Liliopsida</taxon>
        <taxon>Poales</taxon>
        <taxon>Poaceae</taxon>
        <taxon>BOP clade</taxon>
        <taxon>Oryzoideae</taxon>
        <taxon>Oryzeae</taxon>
        <taxon>Oryzinae</taxon>
        <taxon>Oryza</taxon>
        <taxon>Oryza meyeriana</taxon>
    </lineage>
</organism>
<dbReference type="Proteomes" id="UP000479710">
    <property type="component" value="Unassembled WGS sequence"/>
</dbReference>
<evidence type="ECO:0000313" key="2">
    <source>
        <dbReference type="EMBL" id="KAF0894254.1"/>
    </source>
</evidence>
<reference evidence="2 3" key="1">
    <citation type="submission" date="2019-11" db="EMBL/GenBank/DDBJ databases">
        <title>Whole genome sequence of Oryza granulata.</title>
        <authorList>
            <person name="Li W."/>
        </authorList>
    </citation>
    <scope>NUCLEOTIDE SEQUENCE [LARGE SCALE GENOMIC DNA]</scope>
    <source>
        <strain evidence="3">cv. Menghai</strain>
        <tissue evidence="2">Leaf</tissue>
    </source>
</reference>
<accession>A0A6G1C341</accession>
<keyword evidence="3" id="KW-1185">Reference proteome</keyword>
<proteinExistence type="predicted"/>
<evidence type="ECO:0000256" key="1">
    <source>
        <dbReference type="SAM" id="MobiDB-lite"/>
    </source>
</evidence>
<feature type="compositionally biased region" description="Pro residues" evidence="1">
    <location>
        <begin position="65"/>
        <end position="88"/>
    </location>
</feature>
<gene>
    <name evidence="2" type="ORF">E2562_037770</name>
</gene>
<sequence>MAIALGKVREGKEDSSAISYNNQNKEDQRRSQFDLSHEHDEPAIARSTDAESPNTGSASPEPAVTDPPLPSPLSPHPLLPSPSSPDRPLPSLLS</sequence>
<dbReference type="AlphaFoldDB" id="A0A6G1C341"/>
<feature type="compositionally biased region" description="Basic and acidic residues" evidence="1">
    <location>
        <begin position="24"/>
        <end position="43"/>
    </location>
</feature>
<protein>
    <submittedName>
        <fullName evidence="2">Uncharacterized protein</fullName>
    </submittedName>
</protein>